<feature type="domain" description="Glycosyl hydrolase family 4 C-terminal" evidence="12">
    <location>
        <begin position="193"/>
        <end position="435"/>
    </location>
</feature>
<dbReference type="GO" id="GO:0046872">
    <property type="term" value="F:metal ion binding"/>
    <property type="evidence" value="ECO:0007669"/>
    <property type="project" value="UniProtKB-KW"/>
</dbReference>
<dbReference type="PRINTS" id="PR00732">
    <property type="entry name" value="GLHYDRLASE4"/>
</dbReference>
<evidence type="ECO:0000256" key="6">
    <source>
        <dbReference type="ARBA" id="ARBA00023295"/>
    </source>
</evidence>
<dbReference type="SUPFAM" id="SSF56327">
    <property type="entry name" value="LDH C-terminal domain-like"/>
    <property type="match status" value="1"/>
</dbReference>
<dbReference type="InterPro" id="IPR001088">
    <property type="entry name" value="Glyco_hydro_4"/>
</dbReference>
<evidence type="ECO:0000256" key="10">
    <source>
        <dbReference type="PIRSR" id="PIRSR601088-4"/>
    </source>
</evidence>
<protein>
    <submittedName>
        <fullName evidence="13">Glycosyl hydrolase family protein</fullName>
    </submittedName>
</protein>
<evidence type="ECO:0000256" key="5">
    <source>
        <dbReference type="ARBA" id="ARBA00023211"/>
    </source>
</evidence>
<evidence type="ECO:0000256" key="9">
    <source>
        <dbReference type="PIRSR" id="PIRSR601088-3"/>
    </source>
</evidence>
<sequence>MSCRKLTIIGGGGVRTPLLLYGLLEREASLGLCEVVLYDIERERAELMAVLGRELIRQLGGAFTLTVTTDLEAAVADATAIITSVRVGGLRARARDERLAIEHGAVGQETTGVGGWAMALRTIPVVLEHARVIERVNPEAWVLVFTNPAGVITQALTAQTRLRVLGICDTPSELFHRIARALGEPPEQVVCDYFGLNHLGWVRAVFVRGRDEMPRLLQDEEALRHLYPADLFDPGLIRALGLIPTEYVFFYYAHTRALENQRRVGASRGEELEHLNEQLFRDLAREIGAGRPREALATYRAYLRRRSASYLRLEGNAESALHGEMPEVEDPFVAATGYHRVALETLMALWGTEPRRLVLNVLNRGAIADLEPDDVVEVPCLVAHQDVRPLAIGRLPDAVRGLVLSVKTYERLVIRAAVERSARWARLALLVHPLIGEWEVAQRIFAAFHRQDPGHLGFANDERSP</sequence>
<evidence type="ECO:0000256" key="2">
    <source>
        <dbReference type="ARBA" id="ARBA00022723"/>
    </source>
</evidence>
<dbReference type="GO" id="GO:0016616">
    <property type="term" value="F:oxidoreductase activity, acting on the CH-OH group of donors, NAD or NADP as acceptor"/>
    <property type="evidence" value="ECO:0007669"/>
    <property type="project" value="InterPro"/>
</dbReference>
<evidence type="ECO:0000256" key="1">
    <source>
        <dbReference type="ARBA" id="ARBA00010141"/>
    </source>
</evidence>
<keyword evidence="2 9" id="KW-0479">Metal-binding</keyword>
<feature type="active site" description="Proton acceptor" evidence="7">
    <location>
        <position position="247"/>
    </location>
</feature>
<dbReference type="AlphaFoldDB" id="H5SFK5"/>
<gene>
    <name evidence="13" type="ORF">HGMM_F22A10C17</name>
</gene>
<dbReference type="Gene3D" id="3.90.110.10">
    <property type="entry name" value="Lactate dehydrogenase/glycoside hydrolase, family 4, C-terminal"/>
    <property type="match status" value="1"/>
</dbReference>
<evidence type="ECO:0000256" key="11">
    <source>
        <dbReference type="RuleBase" id="RU361152"/>
    </source>
</evidence>
<dbReference type="EMBL" id="AP011704">
    <property type="protein sequence ID" value="BAL54941.1"/>
    <property type="molecule type" value="Genomic_DNA"/>
</dbReference>
<keyword evidence="9" id="KW-0170">Cobalt</keyword>
<keyword evidence="3 11" id="KW-0378">Hydrolase</keyword>
<evidence type="ECO:0000256" key="3">
    <source>
        <dbReference type="ARBA" id="ARBA00022801"/>
    </source>
</evidence>
<keyword evidence="9" id="KW-0533">Nickel</keyword>
<evidence type="ECO:0000256" key="8">
    <source>
        <dbReference type="PIRSR" id="PIRSR601088-2"/>
    </source>
</evidence>
<keyword evidence="6 11" id="KW-0326">Glycosidase</keyword>
<organism evidence="13">
    <name type="scientific">uncultured Acidobacteriota bacterium</name>
    <dbReference type="NCBI Taxonomy" id="171953"/>
    <lineage>
        <taxon>Bacteria</taxon>
        <taxon>Pseudomonadati</taxon>
        <taxon>Acidobacteriota</taxon>
        <taxon>environmental samples</taxon>
    </lineage>
</organism>
<keyword evidence="5 9" id="KW-0464">Manganese</keyword>
<name>H5SFK5_9BACT</name>
<keyword evidence="4 11" id="KW-0520">NAD</keyword>
<proteinExistence type="inferred from homology"/>
<comment type="similarity">
    <text evidence="1 11">Belongs to the glycosyl hydrolase 4 family.</text>
</comment>
<evidence type="ECO:0000259" key="12">
    <source>
        <dbReference type="Pfam" id="PF11975"/>
    </source>
</evidence>
<dbReference type="PANTHER" id="PTHR32092">
    <property type="entry name" value="6-PHOSPHO-BETA-GLUCOSIDASE-RELATED"/>
    <property type="match status" value="1"/>
</dbReference>
<feature type="binding site" evidence="9">
    <location>
        <position position="198"/>
    </location>
    <ligand>
        <name>Mn(2+)</name>
        <dbReference type="ChEBI" id="CHEBI:29035"/>
    </ligand>
</feature>
<dbReference type="Pfam" id="PF02056">
    <property type="entry name" value="Glyco_hydro_4"/>
    <property type="match status" value="1"/>
</dbReference>
<reference evidence="13" key="2">
    <citation type="journal article" date="2012" name="PLoS ONE">
        <title>A Deeply Branching Thermophilic Bacterium with an Ancient Acetyl-CoA Pathway Dominates a Subsurface Ecosystem.</title>
        <authorList>
            <person name="Takami H."/>
            <person name="Noguchi H."/>
            <person name="Takaki Y."/>
            <person name="Uchiyama I."/>
            <person name="Toyoda A."/>
            <person name="Nishi S."/>
            <person name="Chee G.-J."/>
            <person name="Arai W."/>
            <person name="Nunoura T."/>
            <person name="Itoh T."/>
            <person name="Hattori M."/>
            <person name="Takai K."/>
        </authorList>
    </citation>
    <scope>NUCLEOTIDE SEQUENCE</scope>
</reference>
<feature type="binding site" evidence="8">
    <location>
        <position position="93"/>
    </location>
    <ligand>
        <name>substrate</name>
    </ligand>
</feature>
<feature type="site" description="Increases basicity of active site Tyr" evidence="10">
    <location>
        <position position="109"/>
    </location>
</feature>
<evidence type="ECO:0000256" key="7">
    <source>
        <dbReference type="PIRSR" id="PIRSR601088-1"/>
    </source>
</evidence>
<dbReference type="GO" id="GO:0005975">
    <property type="term" value="P:carbohydrate metabolic process"/>
    <property type="evidence" value="ECO:0007669"/>
    <property type="project" value="InterPro"/>
</dbReference>
<accession>H5SFK5</accession>
<dbReference type="SUPFAM" id="SSF51735">
    <property type="entry name" value="NAD(P)-binding Rossmann-fold domains"/>
    <property type="match status" value="1"/>
</dbReference>
<dbReference type="PANTHER" id="PTHR32092:SF5">
    <property type="entry name" value="6-PHOSPHO-BETA-GLUCOSIDASE"/>
    <property type="match status" value="1"/>
</dbReference>
<dbReference type="InterPro" id="IPR015955">
    <property type="entry name" value="Lactate_DH/Glyco_Ohase_4_C"/>
</dbReference>
<keyword evidence="9" id="KW-0408">Iron</keyword>
<dbReference type="InterPro" id="IPR036291">
    <property type="entry name" value="NAD(P)-bd_dom_sf"/>
</dbReference>
<reference evidence="13" key="1">
    <citation type="journal article" date="2005" name="Environ. Microbiol.">
        <title>Genetic and functional properties of uncultivated thermophilic crenarchaeotes from a subsurface gold mine as revealed by analysis of genome fragments.</title>
        <authorList>
            <person name="Nunoura T."/>
            <person name="Hirayama H."/>
            <person name="Takami H."/>
            <person name="Oida H."/>
            <person name="Nishi S."/>
            <person name="Shimamura S."/>
            <person name="Suzuki Y."/>
            <person name="Inagaki F."/>
            <person name="Takai K."/>
            <person name="Nealson K.H."/>
            <person name="Horikoshi K."/>
        </authorList>
    </citation>
    <scope>NUCLEOTIDE SEQUENCE</scope>
</reference>
<dbReference type="Pfam" id="PF11975">
    <property type="entry name" value="Glyco_hydro_4C"/>
    <property type="match status" value="1"/>
</dbReference>
<dbReference type="InterPro" id="IPR022616">
    <property type="entry name" value="Glyco_hydro_4_C"/>
</dbReference>
<feature type="binding site" evidence="8">
    <location>
        <position position="147"/>
    </location>
    <ligand>
        <name>substrate</name>
    </ligand>
</feature>
<evidence type="ECO:0000256" key="4">
    <source>
        <dbReference type="ARBA" id="ARBA00023027"/>
    </source>
</evidence>
<feature type="active site" description="Proton donor" evidence="7">
    <location>
        <position position="169"/>
    </location>
</feature>
<evidence type="ECO:0000313" key="13">
    <source>
        <dbReference type="EMBL" id="BAL54941.1"/>
    </source>
</evidence>
<dbReference type="Gene3D" id="3.40.50.720">
    <property type="entry name" value="NAD(P)-binding Rossmann-like Domain"/>
    <property type="match status" value="1"/>
</dbReference>
<feature type="binding site" evidence="9">
    <location>
        <position position="168"/>
    </location>
    <ligand>
        <name>Mn(2+)</name>
        <dbReference type="ChEBI" id="CHEBI:29035"/>
    </ligand>
</feature>
<dbReference type="GO" id="GO:0004553">
    <property type="term" value="F:hydrolase activity, hydrolyzing O-glycosyl compounds"/>
    <property type="evidence" value="ECO:0007669"/>
    <property type="project" value="InterPro"/>
</dbReference>
<comment type="cofactor">
    <cofactor evidence="11">
        <name>NAD(+)</name>
        <dbReference type="ChEBI" id="CHEBI:57540"/>
    </cofactor>
    <text evidence="11">Binds 1 NAD(+) per subunit.</text>
</comment>